<reference evidence="2 3" key="1">
    <citation type="journal article" date="2019" name="Genome Biol. Evol.">
        <title>Insights into the evolution of the New World diploid cottons (Gossypium, subgenus Houzingenia) based on genome sequencing.</title>
        <authorList>
            <person name="Grover C.E."/>
            <person name="Arick M.A. 2nd"/>
            <person name="Thrash A."/>
            <person name="Conover J.L."/>
            <person name="Sanders W.S."/>
            <person name="Peterson D.G."/>
            <person name="Frelichowski J.E."/>
            <person name="Scheffler J.A."/>
            <person name="Scheffler B.E."/>
            <person name="Wendel J.F."/>
        </authorList>
    </citation>
    <scope>NUCLEOTIDE SEQUENCE [LARGE SCALE GENOMIC DNA]</scope>
    <source>
        <strain evidence="2">157</strain>
        <tissue evidence="2">Leaf</tissue>
    </source>
</reference>
<name>A0A7J8MU95_9ROSI</name>
<dbReference type="InterPro" id="IPR044730">
    <property type="entry name" value="RNase_H-like_dom_plant"/>
</dbReference>
<dbReference type="Pfam" id="PF13456">
    <property type="entry name" value="RVT_3"/>
    <property type="match status" value="1"/>
</dbReference>
<organism evidence="2 3">
    <name type="scientific">Gossypium lobatum</name>
    <dbReference type="NCBI Taxonomy" id="34289"/>
    <lineage>
        <taxon>Eukaryota</taxon>
        <taxon>Viridiplantae</taxon>
        <taxon>Streptophyta</taxon>
        <taxon>Embryophyta</taxon>
        <taxon>Tracheophyta</taxon>
        <taxon>Spermatophyta</taxon>
        <taxon>Magnoliopsida</taxon>
        <taxon>eudicotyledons</taxon>
        <taxon>Gunneridae</taxon>
        <taxon>Pentapetalae</taxon>
        <taxon>rosids</taxon>
        <taxon>malvids</taxon>
        <taxon>Malvales</taxon>
        <taxon>Malvaceae</taxon>
        <taxon>Malvoideae</taxon>
        <taxon>Gossypium</taxon>
    </lineage>
</organism>
<gene>
    <name evidence="2" type="ORF">Golob_005790</name>
</gene>
<sequence length="135" mass="15154">MSSSGTMATFVPLVKRVPASTSPLEALPCVQAIRFGAELGFLRSDIEGDALSVIKKIQSEEDDRSEIRASILDAKRLKNYFISCRFIHAWRQMNKMAHLLAKEGLGMEEDTYLRNDLPRSVARAVEENRRNGRSA</sequence>
<feature type="domain" description="RNase H type-1" evidence="1">
    <location>
        <begin position="25"/>
        <end position="103"/>
    </location>
</feature>
<dbReference type="GO" id="GO:0003676">
    <property type="term" value="F:nucleic acid binding"/>
    <property type="evidence" value="ECO:0007669"/>
    <property type="project" value="InterPro"/>
</dbReference>
<protein>
    <recommendedName>
        <fullName evidence="1">RNase H type-1 domain-containing protein</fullName>
    </recommendedName>
</protein>
<evidence type="ECO:0000313" key="3">
    <source>
        <dbReference type="Proteomes" id="UP000593572"/>
    </source>
</evidence>
<dbReference type="InterPro" id="IPR036397">
    <property type="entry name" value="RNaseH_sf"/>
</dbReference>
<dbReference type="AlphaFoldDB" id="A0A7J8MU95"/>
<dbReference type="InterPro" id="IPR052929">
    <property type="entry name" value="RNase_H-like_EbsB-rel"/>
</dbReference>
<accession>A0A7J8MU95</accession>
<dbReference type="PANTHER" id="PTHR47074">
    <property type="entry name" value="BNAC02G40300D PROTEIN"/>
    <property type="match status" value="1"/>
</dbReference>
<evidence type="ECO:0000259" key="1">
    <source>
        <dbReference type="Pfam" id="PF13456"/>
    </source>
</evidence>
<dbReference type="InterPro" id="IPR002156">
    <property type="entry name" value="RNaseH_domain"/>
</dbReference>
<keyword evidence="3" id="KW-1185">Reference proteome</keyword>
<proteinExistence type="predicted"/>
<dbReference type="PANTHER" id="PTHR47074:SF61">
    <property type="entry name" value="RNASE H TYPE-1 DOMAIN-CONTAINING PROTEIN"/>
    <property type="match status" value="1"/>
</dbReference>
<dbReference type="Gene3D" id="3.30.420.10">
    <property type="entry name" value="Ribonuclease H-like superfamily/Ribonuclease H"/>
    <property type="match status" value="1"/>
</dbReference>
<dbReference type="Proteomes" id="UP000593572">
    <property type="component" value="Unassembled WGS sequence"/>
</dbReference>
<comment type="caution">
    <text evidence="2">The sequence shown here is derived from an EMBL/GenBank/DDBJ whole genome shotgun (WGS) entry which is preliminary data.</text>
</comment>
<dbReference type="EMBL" id="JABEZX010000010">
    <property type="protein sequence ID" value="MBA0568287.1"/>
    <property type="molecule type" value="Genomic_DNA"/>
</dbReference>
<dbReference type="CDD" id="cd06222">
    <property type="entry name" value="RNase_H_like"/>
    <property type="match status" value="1"/>
</dbReference>
<dbReference type="GO" id="GO:0004523">
    <property type="term" value="F:RNA-DNA hybrid ribonuclease activity"/>
    <property type="evidence" value="ECO:0007669"/>
    <property type="project" value="InterPro"/>
</dbReference>
<evidence type="ECO:0000313" key="2">
    <source>
        <dbReference type="EMBL" id="MBA0568287.1"/>
    </source>
</evidence>